<dbReference type="AlphaFoldDB" id="A0A6A6Q4Z5"/>
<evidence type="ECO:0000313" key="8">
    <source>
        <dbReference type="Proteomes" id="UP000799767"/>
    </source>
</evidence>
<evidence type="ECO:0000256" key="5">
    <source>
        <dbReference type="ARBA" id="ARBA00023033"/>
    </source>
</evidence>
<evidence type="ECO:0000256" key="3">
    <source>
        <dbReference type="ARBA" id="ARBA00022827"/>
    </source>
</evidence>
<keyword evidence="2" id="KW-0285">Flavoprotein</keyword>
<protein>
    <recommendedName>
        <fullName evidence="6">FAD-binding domain-containing protein</fullName>
    </recommendedName>
</protein>
<dbReference type="GO" id="GO:0071949">
    <property type="term" value="F:FAD binding"/>
    <property type="evidence" value="ECO:0007669"/>
    <property type="project" value="InterPro"/>
</dbReference>
<proteinExistence type="inferred from homology"/>
<dbReference type="InterPro" id="IPR036188">
    <property type="entry name" value="FAD/NAD-bd_sf"/>
</dbReference>
<dbReference type="PANTHER" id="PTHR13789">
    <property type="entry name" value="MONOOXYGENASE"/>
    <property type="match status" value="1"/>
</dbReference>
<keyword evidence="3" id="KW-0274">FAD</keyword>
<evidence type="ECO:0000259" key="6">
    <source>
        <dbReference type="Pfam" id="PF01494"/>
    </source>
</evidence>
<name>A0A6A6Q4Z5_9PEZI</name>
<dbReference type="InterPro" id="IPR050493">
    <property type="entry name" value="FAD-dep_Monooxygenase_BioMet"/>
</dbReference>
<accession>A0A6A6Q4Z5</accession>
<dbReference type="PRINTS" id="PR00420">
    <property type="entry name" value="RNGMNOXGNASE"/>
</dbReference>
<dbReference type="InterPro" id="IPR002938">
    <property type="entry name" value="FAD-bd"/>
</dbReference>
<keyword evidence="8" id="KW-1185">Reference proteome</keyword>
<gene>
    <name evidence="7" type="ORF">BDY17DRAFT_288413</name>
</gene>
<dbReference type="Gene3D" id="3.50.50.60">
    <property type="entry name" value="FAD/NAD(P)-binding domain"/>
    <property type="match status" value="1"/>
</dbReference>
<dbReference type="GeneID" id="54473193"/>
<dbReference type="SUPFAM" id="SSF51905">
    <property type="entry name" value="FAD/NAD(P)-binding domain"/>
    <property type="match status" value="1"/>
</dbReference>
<dbReference type="Pfam" id="PF01494">
    <property type="entry name" value="FAD_binding_3"/>
    <property type="match status" value="1"/>
</dbReference>
<feature type="domain" description="FAD-binding" evidence="6">
    <location>
        <begin position="7"/>
        <end position="333"/>
    </location>
</feature>
<comment type="similarity">
    <text evidence="1">Belongs to the paxM FAD-dependent monooxygenase family.</text>
</comment>
<reference evidence="7" key="1">
    <citation type="journal article" date="2020" name="Stud. Mycol.">
        <title>101 Dothideomycetes genomes: a test case for predicting lifestyles and emergence of pathogens.</title>
        <authorList>
            <person name="Haridas S."/>
            <person name="Albert R."/>
            <person name="Binder M."/>
            <person name="Bloem J."/>
            <person name="Labutti K."/>
            <person name="Salamov A."/>
            <person name="Andreopoulos B."/>
            <person name="Baker S."/>
            <person name="Barry K."/>
            <person name="Bills G."/>
            <person name="Bluhm B."/>
            <person name="Cannon C."/>
            <person name="Castanera R."/>
            <person name="Culley D."/>
            <person name="Daum C."/>
            <person name="Ezra D."/>
            <person name="Gonzalez J."/>
            <person name="Henrissat B."/>
            <person name="Kuo A."/>
            <person name="Liang C."/>
            <person name="Lipzen A."/>
            <person name="Lutzoni F."/>
            <person name="Magnuson J."/>
            <person name="Mondo S."/>
            <person name="Nolan M."/>
            <person name="Ohm R."/>
            <person name="Pangilinan J."/>
            <person name="Park H.-J."/>
            <person name="Ramirez L."/>
            <person name="Alfaro M."/>
            <person name="Sun H."/>
            <person name="Tritt A."/>
            <person name="Yoshinaga Y."/>
            <person name="Zwiers L.-H."/>
            <person name="Turgeon B."/>
            <person name="Goodwin S."/>
            <person name="Spatafora J."/>
            <person name="Crous P."/>
            <person name="Grigoriev I."/>
        </authorList>
    </citation>
    <scope>NUCLEOTIDE SEQUENCE</scope>
    <source>
        <strain evidence="7">CBS 113389</strain>
    </source>
</reference>
<keyword evidence="5" id="KW-0503">Monooxygenase</keyword>
<evidence type="ECO:0000256" key="4">
    <source>
        <dbReference type="ARBA" id="ARBA00023002"/>
    </source>
</evidence>
<evidence type="ECO:0000256" key="2">
    <source>
        <dbReference type="ARBA" id="ARBA00022630"/>
    </source>
</evidence>
<dbReference type="Proteomes" id="UP000799767">
    <property type="component" value="Unassembled WGS sequence"/>
</dbReference>
<dbReference type="PANTHER" id="PTHR13789:SF316">
    <property type="entry name" value="FAD-BINDING DOMAIN-CONTAINING PROTEIN"/>
    <property type="match status" value="1"/>
</dbReference>
<dbReference type="PROSITE" id="PS51257">
    <property type="entry name" value="PROKAR_LIPOPROTEIN"/>
    <property type="match status" value="1"/>
</dbReference>
<keyword evidence="4" id="KW-0560">Oxidoreductase</keyword>
<dbReference type="RefSeq" id="XP_033593710.1">
    <property type="nucleotide sequence ID" value="XM_033732191.1"/>
</dbReference>
<dbReference type="OrthoDB" id="16820at2759"/>
<evidence type="ECO:0000256" key="1">
    <source>
        <dbReference type="ARBA" id="ARBA00007992"/>
    </source>
</evidence>
<organism evidence="7 8">
    <name type="scientific">Neohortaea acidophila</name>
    <dbReference type="NCBI Taxonomy" id="245834"/>
    <lineage>
        <taxon>Eukaryota</taxon>
        <taxon>Fungi</taxon>
        <taxon>Dikarya</taxon>
        <taxon>Ascomycota</taxon>
        <taxon>Pezizomycotina</taxon>
        <taxon>Dothideomycetes</taxon>
        <taxon>Dothideomycetidae</taxon>
        <taxon>Mycosphaerellales</taxon>
        <taxon>Teratosphaeriaceae</taxon>
        <taxon>Neohortaea</taxon>
    </lineage>
</organism>
<sequence>MGEYLKDVAIIGAGLGGCALALALSQQNIPITVYESRPRGHDVLKSGVVLTPNGLWILDQLGVFARIKDRCFKATHRVFKNDKDETVRKTLVADESLYGYRNHRIWRKLLLDEMKVMLEERGVGIHYDSVFNGVETEDEEGVTFLINGQPRTASLLIGLDGIYSHVRQYLDPSIVPEYTGTTGVLAHIKRASVAWPYADYEPNATIQGKPGAIFFLPEDPQHEDIMIGMQVQYPEQSREDLEKLQTDYDRLLQFYRKGYEEHGATARCIIDRIAENRETLYIWPYLKMPKLGRWFSRAGRVVLAGDGAHALPPSSGQGVNQALEDVYSLTLLLKSSEPDKKAANGAAQTTNGATTPNHTLLDTLAFWQQMRQKRIDSIIDWVSNYQNVERLPEAERKKLASQGKDGAKGDDMRWLYEQSIERDVKAWVDGKA</sequence>
<dbReference type="EMBL" id="MU001631">
    <property type="protein sequence ID" value="KAF2487141.1"/>
    <property type="molecule type" value="Genomic_DNA"/>
</dbReference>
<dbReference type="GO" id="GO:0004497">
    <property type="term" value="F:monooxygenase activity"/>
    <property type="evidence" value="ECO:0007669"/>
    <property type="project" value="UniProtKB-KW"/>
</dbReference>
<evidence type="ECO:0000313" key="7">
    <source>
        <dbReference type="EMBL" id="KAF2487141.1"/>
    </source>
</evidence>